<name>A0A255ZQB8_9FLAO</name>
<keyword evidence="4" id="KW-1185">Reference proteome</keyword>
<protein>
    <recommendedName>
        <fullName evidence="2">4'-phosphopantetheinyl transferase domain-containing protein</fullName>
    </recommendedName>
</protein>
<dbReference type="InterPro" id="IPR008278">
    <property type="entry name" value="4-PPantetheinyl_Trfase_dom"/>
</dbReference>
<dbReference type="AlphaFoldDB" id="A0A255ZQB8"/>
<evidence type="ECO:0000313" key="4">
    <source>
        <dbReference type="Proteomes" id="UP000216035"/>
    </source>
</evidence>
<organism evidence="3 4">
    <name type="scientific">Flavobacterium aurantiibacter</name>
    <dbReference type="NCBI Taxonomy" id="2023067"/>
    <lineage>
        <taxon>Bacteria</taxon>
        <taxon>Pseudomonadati</taxon>
        <taxon>Bacteroidota</taxon>
        <taxon>Flavobacteriia</taxon>
        <taxon>Flavobacteriales</taxon>
        <taxon>Flavobacteriaceae</taxon>
        <taxon>Flavobacterium</taxon>
    </lineage>
</organism>
<evidence type="ECO:0000313" key="3">
    <source>
        <dbReference type="EMBL" id="OYQ43592.1"/>
    </source>
</evidence>
<accession>A0A255ZQB8</accession>
<reference evidence="3 4" key="1">
    <citation type="submission" date="2017-07" db="EMBL/GenBank/DDBJ databases">
        <title>Flavobacterium cyanobacteriorum sp. nov., isolated from cyanobacterial aggregates in a eutrophic lake.</title>
        <authorList>
            <person name="Cai H."/>
        </authorList>
    </citation>
    <scope>NUCLEOTIDE SEQUENCE [LARGE SCALE GENOMIC DNA]</scope>
    <source>
        <strain evidence="3 4">TH167</strain>
    </source>
</reference>
<dbReference type="SUPFAM" id="SSF56214">
    <property type="entry name" value="4'-phosphopantetheinyl transferase"/>
    <property type="match status" value="1"/>
</dbReference>
<dbReference type="RefSeq" id="WP_094486559.1">
    <property type="nucleotide sequence ID" value="NZ_NOXX01000201.1"/>
</dbReference>
<dbReference type="Proteomes" id="UP000216035">
    <property type="component" value="Unassembled WGS sequence"/>
</dbReference>
<evidence type="ECO:0000259" key="2">
    <source>
        <dbReference type="Pfam" id="PF01648"/>
    </source>
</evidence>
<keyword evidence="1" id="KW-0808">Transferase</keyword>
<dbReference type="GO" id="GO:0000287">
    <property type="term" value="F:magnesium ion binding"/>
    <property type="evidence" value="ECO:0007669"/>
    <property type="project" value="InterPro"/>
</dbReference>
<feature type="domain" description="4'-phosphopantetheinyl transferase" evidence="2">
    <location>
        <begin position="2"/>
        <end position="62"/>
    </location>
</feature>
<dbReference type="Pfam" id="PF01648">
    <property type="entry name" value="ACPS"/>
    <property type="match status" value="1"/>
</dbReference>
<proteinExistence type="predicted"/>
<comment type="caution">
    <text evidence="3">The sequence shown here is derived from an EMBL/GenBank/DDBJ whole genome shotgun (WGS) entry which is preliminary data.</text>
</comment>
<dbReference type="OrthoDB" id="663853at2"/>
<gene>
    <name evidence="3" type="ORF">CHX27_09610</name>
</gene>
<dbReference type="EMBL" id="NOXX01000201">
    <property type="protein sequence ID" value="OYQ43592.1"/>
    <property type="molecule type" value="Genomic_DNA"/>
</dbReference>
<dbReference type="InterPro" id="IPR037143">
    <property type="entry name" value="4-PPantetheinyl_Trfase_dom_sf"/>
</dbReference>
<dbReference type="Gene3D" id="3.90.470.20">
    <property type="entry name" value="4'-phosphopantetheinyl transferase domain"/>
    <property type="match status" value="1"/>
</dbReference>
<dbReference type="GO" id="GO:0008897">
    <property type="term" value="F:holo-[acyl-carrier-protein] synthase activity"/>
    <property type="evidence" value="ECO:0007669"/>
    <property type="project" value="InterPro"/>
</dbReference>
<evidence type="ECO:0000256" key="1">
    <source>
        <dbReference type="ARBA" id="ARBA00022679"/>
    </source>
</evidence>
<sequence length="185" mass="21452">MIGNDIIDLQVALSESIVLQQRRLDKICTLAEQRYIRQAENPWQAFWLIWTRKEACYKAFQRLHYIHSFCPHQIENQIDTSVILSDTICFRGKQFFVQTAIDGSKIHSICSSSEERLKEIHVLDDLQELLYLFDFKKDTKGLPFLQTKNNHRRIPVSKSSHGAFTAYALFKADIANLDATALIYA</sequence>